<dbReference type="PROSITE" id="PS51093">
    <property type="entry name" value="PTS_EIIA_TYPE_1"/>
    <property type="match status" value="1"/>
</dbReference>
<keyword evidence="3" id="KW-0762">Sugar transport</keyword>
<name>I7B8P1_MYCHA</name>
<sequence length="185" mass="20282">MGFLDSLKDSIKKVVGGDKPAPTFEVIKIYSPMDGVIVDQKKIPDEGFSEGYMGIGLGIKPTSSCDVVSPVGGVLEVLFKTQHAYIVREPKHKVAVMLHIGINTVEIPLEKQAFKTTLQQGQEVSEKQLLCQVNLDVIKEHQKSEVTALLVQNENMEDKKVEVHKKDGEAVSQGELIMTVVKAPS</sequence>
<evidence type="ECO:0000256" key="5">
    <source>
        <dbReference type="ARBA" id="ARBA00022683"/>
    </source>
</evidence>
<evidence type="ECO:0000256" key="6">
    <source>
        <dbReference type="ARBA" id="ARBA00022777"/>
    </source>
</evidence>
<reference evidence="9" key="2">
    <citation type="submission" date="2012-07" db="EMBL/GenBank/DDBJ databases">
        <title>Complete genome sequence of 'Candidatus Mycoplasma haemolamae'.</title>
        <authorList>
            <person name="Guimaraes A.M.S."/>
            <person name="Toth B."/>
            <person name="Santos A.P."/>
            <person name="Nascimento N.C."/>
            <person name="Sojka J.E."/>
            <person name="Messick J.B."/>
        </authorList>
    </citation>
    <scope>NUCLEOTIDE SEQUENCE [LARGE SCALE GENOMIC DNA]</scope>
    <source>
        <strain evidence="9">Purdue</strain>
    </source>
</reference>
<organism evidence="8 9">
    <name type="scientific">Mycoplasma haematolamae (strain Purdue)</name>
    <dbReference type="NCBI Taxonomy" id="1212765"/>
    <lineage>
        <taxon>Bacteria</taxon>
        <taxon>Bacillati</taxon>
        <taxon>Mycoplasmatota</taxon>
        <taxon>Mollicutes</taxon>
        <taxon>Mycoplasmataceae</taxon>
        <taxon>Mycoplasma</taxon>
    </lineage>
</organism>
<reference evidence="8 9" key="1">
    <citation type="journal article" date="2012" name="J. Bacteriol.">
        <title>Genome Sequence of "Candidatus Mycoplasma haemolamae" Strain Purdue, a Red Blood Cell Pathogen of Alpacas (Vicugna pacos) and Llamas (Lama glama).</title>
        <authorList>
            <person name="Guimaraes A.M."/>
            <person name="Toth B."/>
            <person name="Santos A.P."/>
            <person name="do Nascimento N.C."/>
            <person name="Kritchevsky J.E."/>
            <person name="Messick J.B."/>
        </authorList>
    </citation>
    <scope>NUCLEOTIDE SEQUENCE [LARGE SCALE GENOMIC DNA]</scope>
    <source>
        <strain evidence="8 9">Purdue</strain>
    </source>
</reference>
<evidence type="ECO:0000256" key="1">
    <source>
        <dbReference type="ARBA" id="ARBA00004496"/>
    </source>
</evidence>
<dbReference type="Gene3D" id="2.70.70.10">
    <property type="entry name" value="Glucose Permease (Domain IIA)"/>
    <property type="match status" value="1"/>
</dbReference>
<dbReference type="EMBL" id="CP003731">
    <property type="protein sequence ID" value="AFO51590.1"/>
    <property type="molecule type" value="Genomic_DNA"/>
</dbReference>
<evidence type="ECO:0000313" key="9">
    <source>
        <dbReference type="Proteomes" id="UP000006502"/>
    </source>
</evidence>
<dbReference type="InterPro" id="IPR001127">
    <property type="entry name" value="PTS_EIIA_1_perm"/>
</dbReference>
<evidence type="ECO:0000259" key="7">
    <source>
        <dbReference type="PROSITE" id="PS51093"/>
    </source>
</evidence>
<dbReference type="STRING" id="1212765.MHLP_00050"/>
<dbReference type="AlphaFoldDB" id="I7B8P1"/>
<feature type="domain" description="PTS EIIA type-1" evidence="7">
    <location>
        <begin position="45"/>
        <end position="153"/>
    </location>
</feature>
<dbReference type="InterPro" id="IPR011055">
    <property type="entry name" value="Dup_hybrid_motif"/>
</dbReference>
<keyword evidence="2" id="KW-0813">Transport</keyword>
<dbReference type="PATRIC" id="fig|1212765.3.peg.10"/>
<dbReference type="Proteomes" id="UP000006502">
    <property type="component" value="Chromosome"/>
</dbReference>
<keyword evidence="9" id="KW-1185">Reference proteome</keyword>
<evidence type="ECO:0000256" key="3">
    <source>
        <dbReference type="ARBA" id="ARBA00022597"/>
    </source>
</evidence>
<keyword evidence="4 8" id="KW-0808">Transferase</keyword>
<dbReference type="SUPFAM" id="SSF51261">
    <property type="entry name" value="Duplicated hybrid motif"/>
    <property type="match status" value="1"/>
</dbReference>
<dbReference type="InterPro" id="IPR050890">
    <property type="entry name" value="PTS_EIIA_component"/>
</dbReference>
<protein>
    <submittedName>
        <fullName evidence="8">Phosphotransferase system protein, sugar-specific permease EIIA 1 domain protein</fullName>
    </submittedName>
</protein>
<gene>
    <name evidence="8" type="ordered locus">MHLP_00050</name>
</gene>
<dbReference type="KEGG" id="mhl:MHLP_00050"/>
<accession>I7B8P1</accession>
<dbReference type="GO" id="GO:0009401">
    <property type="term" value="P:phosphoenolpyruvate-dependent sugar phosphotransferase system"/>
    <property type="evidence" value="ECO:0007669"/>
    <property type="project" value="UniProtKB-KW"/>
</dbReference>
<evidence type="ECO:0000256" key="4">
    <source>
        <dbReference type="ARBA" id="ARBA00022679"/>
    </source>
</evidence>
<keyword evidence="6" id="KW-0418">Kinase</keyword>
<proteinExistence type="predicted"/>
<evidence type="ECO:0000313" key="8">
    <source>
        <dbReference type="EMBL" id="AFO51590.1"/>
    </source>
</evidence>
<comment type="subcellular location">
    <subcellularLocation>
        <location evidence="1">Cytoplasm</location>
    </subcellularLocation>
</comment>
<keyword evidence="5" id="KW-0598">Phosphotransferase system</keyword>
<evidence type="ECO:0000256" key="2">
    <source>
        <dbReference type="ARBA" id="ARBA00022448"/>
    </source>
</evidence>
<dbReference type="PANTHER" id="PTHR45008:SF1">
    <property type="entry name" value="PTS SYSTEM GLUCOSE-SPECIFIC EIIA COMPONENT"/>
    <property type="match status" value="1"/>
</dbReference>
<dbReference type="PANTHER" id="PTHR45008">
    <property type="entry name" value="PTS SYSTEM GLUCOSE-SPECIFIC EIIA COMPONENT"/>
    <property type="match status" value="1"/>
</dbReference>
<dbReference type="OrthoDB" id="92465at2"/>
<dbReference type="GO" id="GO:0005737">
    <property type="term" value="C:cytoplasm"/>
    <property type="evidence" value="ECO:0007669"/>
    <property type="project" value="UniProtKB-SubCell"/>
</dbReference>
<dbReference type="GO" id="GO:0016301">
    <property type="term" value="F:kinase activity"/>
    <property type="evidence" value="ECO:0007669"/>
    <property type="project" value="UniProtKB-KW"/>
</dbReference>
<dbReference type="HOGENOM" id="CLU_012312_5_1_14"/>
<dbReference type="Pfam" id="PF00358">
    <property type="entry name" value="PTS_EIIA_1"/>
    <property type="match status" value="1"/>
</dbReference>